<evidence type="ECO:0000313" key="3">
    <source>
        <dbReference type="Proteomes" id="UP000192486"/>
    </source>
</evidence>
<feature type="domain" description="N-acetyltransferase" evidence="1">
    <location>
        <begin position="1"/>
        <end position="160"/>
    </location>
</feature>
<dbReference type="Pfam" id="PF00583">
    <property type="entry name" value="Acetyltransf_1"/>
    <property type="match status" value="1"/>
</dbReference>
<sequence>MIRKMTVEDIQDVQEIALTAWQHTFSKHIPADVIETFIERTYSDLMLKKQLEKTMVLLALDEQENPVGYLSYTPIDVDGESEVTALHMLPTHLNCGYEDALLKAALATLQDAVNVDVYVDQNDMTLQDFYAKQGFSFVESFSELFEGISVNTLHYTLPITQHAHT</sequence>
<dbReference type="RefSeq" id="WP_051210596.1">
    <property type="nucleotide sequence ID" value="NZ_CP015108.1"/>
</dbReference>
<dbReference type="Gene3D" id="3.40.630.30">
    <property type="match status" value="1"/>
</dbReference>
<dbReference type="SUPFAM" id="SSF55729">
    <property type="entry name" value="Acyl-CoA N-acyltransferases (Nat)"/>
    <property type="match status" value="1"/>
</dbReference>
<accession>A0ABM6JWV3</accession>
<dbReference type="EMBL" id="CP015108">
    <property type="protein sequence ID" value="ARF14609.1"/>
    <property type="molecule type" value="Genomic_DNA"/>
</dbReference>
<keyword evidence="3" id="KW-1185">Reference proteome</keyword>
<evidence type="ECO:0000313" key="2">
    <source>
        <dbReference type="EMBL" id="ARF14609.1"/>
    </source>
</evidence>
<reference evidence="2 3" key="1">
    <citation type="submission" date="2016-04" db="EMBL/GenBank/DDBJ databases">
        <title>Comparative Genomics and Epigenetics of Sporosarcina ureae.</title>
        <authorList>
            <person name="Oliver A.S."/>
            <person name="Cooper K.K."/>
        </authorList>
    </citation>
    <scope>NUCLEOTIDE SEQUENCE [LARGE SCALE GENOMIC DNA]</scope>
    <source>
        <strain evidence="2 3">S204</strain>
    </source>
</reference>
<proteinExistence type="predicted"/>
<dbReference type="Proteomes" id="UP000192486">
    <property type="component" value="Chromosome"/>
</dbReference>
<dbReference type="InterPro" id="IPR000182">
    <property type="entry name" value="GNAT_dom"/>
</dbReference>
<dbReference type="InterPro" id="IPR016181">
    <property type="entry name" value="Acyl_CoA_acyltransferase"/>
</dbReference>
<organism evidence="2 3">
    <name type="scientific">Sporosarcina ureae</name>
    <dbReference type="NCBI Taxonomy" id="1571"/>
    <lineage>
        <taxon>Bacteria</taxon>
        <taxon>Bacillati</taxon>
        <taxon>Bacillota</taxon>
        <taxon>Bacilli</taxon>
        <taxon>Bacillales</taxon>
        <taxon>Caryophanaceae</taxon>
        <taxon>Sporosarcina</taxon>
    </lineage>
</organism>
<gene>
    <name evidence="2" type="ORF">SporoS204_10885</name>
</gene>
<protein>
    <recommendedName>
        <fullName evidence="1">N-acetyltransferase domain-containing protein</fullName>
    </recommendedName>
</protein>
<name>A0ABM6JWV3_SPOUR</name>
<dbReference type="PROSITE" id="PS51186">
    <property type="entry name" value="GNAT"/>
    <property type="match status" value="1"/>
</dbReference>
<evidence type="ECO:0000259" key="1">
    <source>
        <dbReference type="PROSITE" id="PS51186"/>
    </source>
</evidence>